<organism evidence="2">
    <name type="scientific">Ensete ventricosum</name>
    <name type="common">Abyssinian banana</name>
    <name type="synonym">Musa ensete</name>
    <dbReference type="NCBI Taxonomy" id="4639"/>
    <lineage>
        <taxon>Eukaryota</taxon>
        <taxon>Viridiplantae</taxon>
        <taxon>Streptophyta</taxon>
        <taxon>Embryophyta</taxon>
        <taxon>Tracheophyta</taxon>
        <taxon>Spermatophyta</taxon>
        <taxon>Magnoliopsida</taxon>
        <taxon>Liliopsida</taxon>
        <taxon>Zingiberales</taxon>
        <taxon>Musaceae</taxon>
        <taxon>Ensete</taxon>
    </lineage>
</organism>
<dbReference type="Gene3D" id="1.25.40.1040">
    <property type="match status" value="1"/>
</dbReference>
<dbReference type="Proteomes" id="UP000290560">
    <property type="component" value="Unassembled WGS sequence"/>
</dbReference>
<reference evidence="2" key="1">
    <citation type="journal article" date="2018" name="Data Brief">
        <title>Genome sequence data from 17 accessions of Ensete ventricosum, a staple food crop for millions in Ethiopia.</title>
        <authorList>
            <person name="Yemataw Z."/>
            <person name="Muzemil S."/>
            <person name="Ambachew D."/>
            <person name="Tripathi L."/>
            <person name="Tesfaye K."/>
            <person name="Chala A."/>
            <person name="Farbos A."/>
            <person name="O'Neill P."/>
            <person name="Moore K."/>
            <person name="Grant M."/>
            <person name="Studholme D.J."/>
        </authorList>
    </citation>
    <scope>NUCLEOTIDE SEQUENCE [LARGE SCALE GENOMIC DNA]</scope>
    <source>
        <tissue evidence="2">Leaf</tissue>
    </source>
</reference>
<feature type="region of interest" description="Disordered" evidence="1">
    <location>
        <begin position="1"/>
        <end position="24"/>
    </location>
</feature>
<proteinExistence type="predicted"/>
<dbReference type="AlphaFoldDB" id="A0A445MAW0"/>
<evidence type="ECO:0000313" key="2">
    <source>
        <dbReference type="EMBL" id="RZR71395.1"/>
    </source>
</evidence>
<protein>
    <submittedName>
        <fullName evidence="2">Uncharacterized protein</fullName>
    </submittedName>
</protein>
<dbReference type="EMBL" id="KV875526">
    <property type="protein sequence ID" value="RZR71395.1"/>
    <property type="molecule type" value="Genomic_DNA"/>
</dbReference>
<evidence type="ECO:0000256" key="1">
    <source>
        <dbReference type="SAM" id="MobiDB-lite"/>
    </source>
</evidence>
<gene>
    <name evidence="2" type="ORF">BHM03_00004909</name>
</gene>
<accession>A0A445MAW0</accession>
<sequence length="134" mass="14981">MGEKVGEGARPATARGRRRSPGDGAWATCGWRRCASEDGARFYSSPFIFSSFPLLLLPFFSLNQSNFSRKSTVDGRFLAIPPGSGRSAYRQPGRLVDKLAFKEQMASIVLKLGLFEEGEKIYRSLLFMNSDNYR</sequence>
<name>A0A445MAW0_ENSVE</name>